<sequence length="34" mass="3651">MISDLPTTLTSAPQWAQTFALSPIGNGSPHSWHT</sequence>
<protein>
    <submittedName>
        <fullName evidence="1">Uncharacterized protein</fullName>
    </submittedName>
</protein>
<organism evidence="1">
    <name type="scientific">marine metagenome</name>
    <dbReference type="NCBI Taxonomy" id="408172"/>
    <lineage>
        <taxon>unclassified sequences</taxon>
        <taxon>metagenomes</taxon>
        <taxon>ecological metagenomes</taxon>
    </lineage>
</organism>
<reference evidence="1" key="1">
    <citation type="submission" date="2018-05" db="EMBL/GenBank/DDBJ databases">
        <authorList>
            <person name="Lanie J.A."/>
            <person name="Ng W.-L."/>
            <person name="Kazmierczak K.M."/>
            <person name="Andrzejewski T.M."/>
            <person name="Davidsen T.M."/>
            <person name="Wayne K.J."/>
            <person name="Tettelin H."/>
            <person name="Glass J.I."/>
            <person name="Rusch D."/>
            <person name="Podicherti R."/>
            <person name="Tsui H.-C.T."/>
            <person name="Winkler M.E."/>
        </authorList>
    </citation>
    <scope>NUCLEOTIDE SEQUENCE</scope>
</reference>
<evidence type="ECO:0000313" key="1">
    <source>
        <dbReference type="EMBL" id="SVD33614.1"/>
    </source>
</evidence>
<dbReference type="AlphaFoldDB" id="A0A382UH53"/>
<gene>
    <name evidence="1" type="ORF">METZ01_LOCUS386468</name>
</gene>
<proteinExistence type="predicted"/>
<name>A0A382UH53_9ZZZZ</name>
<accession>A0A382UH53</accession>
<dbReference type="EMBL" id="UINC01144231">
    <property type="protein sequence ID" value="SVD33614.1"/>
    <property type="molecule type" value="Genomic_DNA"/>
</dbReference>